<keyword evidence="1" id="KW-0694">RNA-binding</keyword>
<dbReference type="EMBL" id="KN124353">
    <property type="protein sequence ID" value="KFO21560.1"/>
    <property type="molecule type" value="Genomic_DNA"/>
</dbReference>
<feature type="domain" description="ROK N-terminal" evidence="3">
    <location>
        <begin position="13"/>
        <end position="55"/>
    </location>
</feature>
<dbReference type="GO" id="GO:0003723">
    <property type="term" value="F:RNA binding"/>
    <property type="evidence" value="ECO:0007669"/>
    <property type="project" value="UniProtKB-KW"/>
</dbReference>
<gene>
    <name evidence="4" type="ORF">H920_16990</name>
</gene>
<feature type="region of interest" description="Disordered" evidence="2">
    <location>
        <begin position="15"/>
        <end position="35"/>
    </location>
</feature>
<keyword evidence="4" id="KW-0687">Ribonucleoprotein</keyword>
<dbReference type="AlphaFoldDB" id="A0A091CV38"/>
<dbReference type="GO" id="GO:1990904">
    <property type="term" value="C:ribonucleoprotein complex"/>
    <property type="evidence" value="ECO:0007669"/>
    <property type="project" value="UniProtKB-KW"/>
</dbReference>
<dbReference type="Proteomes" id="UP000028990">
    <property type="component" value="Unassembled WGS sequence"/>
</dbReference>
<dbReference type="Pfam" id="PF08067">
    <property type="entry name" value="ROKNT"/>
    <property type="match status" value="1"/>
</dbReference>
<evidence type="ECO:0000259" key="3">
    <source>
        <dbReference type="Pfam" id="PF08067"/>
    </source>
</evidence>
<dbReference type="InterPro" id="IPR012987">
    <property type="entry name" value="ROK_N"/>
</dbReference>
<proteinExistence type="predicted"/>
<sequence length="125" mass="14021">MADWCVHLINKRMETEQQKETVPNPETSGEIGKCPAEDVEKEQVLKRSRNTNEVVELVILLQSNNVGSVIAKGGKDFKALHTGYKTSISVPDSSGLKCILHIRVYTVTFGEILKKIIPTLEEYQH</sequence>
<evidence type="ECO:0000256" key="2">
    <source>
        <dbReference type="SAM" id="MobiDB-lite"/>
    </source>
</evidence>
<name>A0A091CV38_FUKDA</name>
<organism evidence="4 5">
    <name type="scientific">Fukomys damarensis</name>
    <name type="common">Damaraland mole rat</name>
    <name type="synonym">Cryptomys damarensis</name>
    <dbReference type="NCBI Taxonomy" id="885580"/>
    <lineage>
        <taxon>Eukaryota</taxon>
        <taxon>Metazoa</taxon>
        <taxon>Chordata</taxon>
        <taxon>Craniata</taxon>
        <taxon>Vertebrata</taxon>
        <taxon>Euteleostomi</taxon>
        <taxon>Mammalia</taxon>
        <taxon>Eutheria</taxon>
        <taxon>Euarchontoglires</taxon>
        <taxon>Glires</taxon>
        <taxon>Rodentia</taxon>
        <taxon>Hystricomorpha</taxon>
        <taxon>Bathyergidae</taxon>
        <taxon>Fukomys</taxon>
    </lineage>
</organism>
<reference evidence="4 5" key="1">
    <citation type="submission" date="2013-11" db="EMBL/GenBank/DDBJ databases">
        <title>The Damaraland mole rat (Fukomys damarensis) genome and evolution of African mole rats.</title>
        <authorList>
            <person name="Gladyshev V.N."/>
            <person name="Fang X."/>
        </authorList>
    </citation>
    <scope>NUCLEOTIDE SEQUENCE [LARGE SCALE GENOMIC DNA]</scope>
    <source>
        <tissue evidence="4">Liver</tissue>
    </source>
</reference>
<dbReference type="SUPFAM" id="SSF54791">
    <property type="entry name" value="Eukaryotic type KH-domain (KH-domain type I)"/>
    <property type="match status" value="1"/>
</dbReference>
<accession>A0A091CV38</accession>
<evidence type="ECO:0000313" key="4">
    <source>
        <dbReference type="EMBL" id="KFO21560.1"/>
    </source>
</evidence>
<keyword evidence="5" id="KW-1185">Reference proteome</keyword>
<evidence type="ECO:0000256" key="1">
    <source>
        <dbReference type="ARBA" id="ARBA00022884"/>
    </source>
</evidence>
<dbReference type="InterPro" id="IPR036612">
    <property type="entry name" value="KH_dom_type_1_sf"/>
</dbReference>
<evidence type="ECO:0000313" key="5">
    <source>
        <dbReference type="Proteomes" id="UP000028990"/>
    </source>
</evidence>
<protein>
    <submittedName>
        <fullName evidence="4">Heterogeneous nuclear ribonucleoprotein K</fullName>
    </submittedName>
</protein>